<reference evidence="9 11" key="1">
    <citation type="submission" date="2017-12" db="EMBL/GenBank/DDBJ databases">
        <title>Complete genome sequence of Herbivorax saccincola GGR1, a novel Cellulosome-producing hydrolytic bacterium in a thermophilic biogas plant, established by Illumina and Nanopore MinION sequencing.</title>
        <authorList>
            <person name="Pechtl A."/>
            <person name="Ruckert C."/>
            <person name="Koeck D.E."/>
            <person name="Maus I."/>
            <person name="Winkler A."/>
            <person name="Kalinowski J."/>
            <person name="Puhler A."/>
            <person name="Schwarz W.W."/>
            <person name="Zverlov V.V."/>
            <person name="Schluter A."/>
            <person name="Liebl W."/>
        </authorList>
    </citation>
    <scope>NUCLEOTIDE SEQUENCE [LARGE SCALE GENOMIC DNA]</scope>
    <source>
        <strain evidence="9">GGR1</strain>
        <strain evidence="11">SR1</strain>
    </source>
</reference>
<dbReference type="OrthoDB" id="9813604at2"/>
<dbReference type="InterPro" id="IPR000620">
    <property type="entry name" value="EamA_dom"/>
</dbReference>
<proteinExistence type="inferred from homology"/>
<comment type="similarity">
    <text evidence="2">Belongs to the EamA transporter family.</text>
</comment>
<gene>
    <name evidence="9" type="primary">yicL</name>
    <name evidence="10" type="ORF">B9R14_13040</name>
    <name evidence="9" type="ORF">HVS_08905</name>
</gene>
<feature type="transmembrane region" description="Helical" evidence="7">
    <location>
        <begin position="128"/>
        <end position="145"/>
    </location>
</feature>
<dbReference type="Proteomes" id="UP000233534">
    <property type="component" value="Chromosome"/>
</dbReference>
<evidence type="ECO:0000256" key="3">
    <source>
        <dbReference type="ARBA" id="ARBA00022475"/>
    </source>
</evidence>
<evidence type="ECO:0000256" key="4">
    <source>
        <dbReference type="ARBA" id="ARBA00022692"/>
    </source>
</evidence>
<dbReference type="InterPro" id="IPR050638">
    <property type="entry name" value="AA-Vitamin_Transporters"/>
</dbReference>
<dbReference type="PANTHER" id="PTHR32322">
    <property type="entry name" value="INNER MEMBRANE TRANSPORTER"/>
    <property type="match status" value="1"/>
</dbReference>
<dbReference type="EMBL" id="CP025197">
    <property type="protein sequence ID" value="AUG57687.1"/>
    <property type="molecule type" value="Genomic_DNA"/>
</dbReference>
<feature type="domain" description="EamA" evidence="8">
    <location>
        <begin position="155"/>
        <end position="286"/>
    </location>
</feature>
<evidence type="ECO:0000256" key="2">
    <source>
        <dbReference type="ARBA" id="ARBA00007362"/>
    </source>
</evidence>
<dbReference type="SUPFAM" id="SSF103481">
    <property type="entry name" value="Multidrug resistance efflux transporter EmrE"/>
    <property type="match status" value="2"/>
</dbReference>
<evidence type="ECO:0000313" key="11">
    <source>
        <dbReference type="Proteomes" id="UP000233534"/>
    </source>
</evidence>
<dbReference type="RefSeq" id="WP_101301333.1">
    <property type="nucleotide sequence ID" value="NZ_CP025197.1"/>
</dbReference>
<feature type="transmembrane region" description="Helical" evidence="7">
    <location>
        <begin position="96"/>
        <end position="116"/>
    </location>
</feature>
<organism evidence="9 11">
    <name type="scientific">Acetivibrio saccincola</name>
    <dbReference type="NCBI Taxonomy" id="1677857"/>
    <lineage>
        <taxon>Bacteria</taxon>
        <taxon>Bacillati</taxon>
        <taxon>Bacillota</taxon>
        <taxon>Clostridia</taxon>
        <taxon>Eubacteriales</taxon>
        <taxon>Oscillospiraceae</taxon>
        <taxon>Acetivibrio</taxon>
    </lineage>
</organism>
<keyword evidence="6 7" id="KW-0472">Membrane</keyword>
<feature type="transmembrane region" description="Helical" evidence="7">
    <location>
        <begin position="7"/>
        <end position="29"/>
    </location>
</feature>
<keyword evidence="5 7" id="KW-1133">Transmembrane helix</keyword>
<evidence type="ECO:0000313" key="12">
    <source>
        <dbReference type="Proteomes" id="UP000239720"/>
    </source>
</evidence>
<dbReference type="KEGG" id="hsc:HVS_08905"/>
<feature type="transmembrane region" description="Helical" evidence="7">
    <location>
        <begin position="66"/>
        <end position="84"/>
    </location>
</feature>
<reference evidence="10 12" key="2">
    <citation type="journal article" date="2018" name="Syst. Appl. Microbiol.">
        <title>Characterization and high-quality draft genome sequence of Herbivorax saccincola A7, an anaerobic, alkaliphilic, thermophilic, cellulolytic, and xylanolytic bacterium.</title>
        <authorList>
            <person name="Aikawa S."/>
            <person name="Baramee S."/>
            <person name="Sermsathanaswadi J."/>
            <person name="Thianheng P."/>
            <person name="Tachaapaikoon C."/>
            <person name="Shikata A."/>
            <person name="Waeonukul R."/>
            <person name="Pason P."/>
            <person name="Ratanakhanokchai K."/>
            <person name="Kosugi A."/>
        </authorList>
    </citation>
    <scope>NUCLEOTIDE SEQUENCE [LARGE SCALE GENOMIC DNA]</scope>
    <source>
        <strain evidence="10 12">A7</strain>
    </source>
</reference>
<dbReference type="PANTHER" id="PTHR32322:SF18">
    <property type="entry name" value="S-ADENOSYLMETHIONINE_S-ADENOSYLHOMOCYSTEINE TRANSPORTER"/>
    <property type="match status" value="1"/>
</dbReference>
<evidence type="ECO:0000256" key="5">
    <source>
        <dbReference type="ARBA" id="ARBA00022989"/>
    </source>
</evidence>
<evidence type="ECO:0000256" key="7">
    <source>
        <dbReference type="SAM" id="Phobius"/>
    </source>
</evidence>
<feature type="transmembrane region" description="Helical" evidence="7">
    <location>
        <begin position="216"/>
        <end position="239"/>
    </location>
</feature>
<feature type="transmembrane region" description="Helical" evidence="7">
    <location>
        <begin position="151"/>
        <end position="171"/>
    </location>
</feature>
<feature type="transmembrane region" description="Helical" evidence="7">
    <location>
        <begin position="246"/>
        <end position="263"/>
    </location>
</feature>
<accession>A0A2K9E1P2</accession>
<dbReference type="Pfam" id="PF00892">
    <property type="entry name" value="EamA"/>
    <property type="match status" value="2"/>
</dbReference>
<evidence type="ECO:0000256" key="6">
    <source>
        <dbReference type="ARBA" id="ARBA00023136"/>
    </source>
</evidence>
<feature type="transmembrane region" description="Helical" evidence="7">
    <location>
        <begin position="183"/>
        <end position="204"/>
    </location>
</feature>
<sequence>MKKNGFGYLFLLNTVILFSTYEVVSKIIIDRISPFQINFLRFFLGGLFLFLFSLIKRDYKVEKKHLKMLAVLGVINVVLSMNLLQLSLSMENAKAALVAVIFSSNPIFVTLFSSVIEKEKIHTYKKAGLILGLTGVMVMSINELSIDAVNILSPVLALFSAVLYGLYTVFGRKVSKDIGSLKMNSYSFLIGSILLLPFLLLFKIPAFHINPSITGHIIYLSVLTTGVGYLTYFIGLSIVGASKGSMVFFLKPVLASIFAVIILKESVGIYFLLGTFLVVLGVTVIFYWEDFMGWIKTAKDR</sequence>
<evidence type="ECO:0000313" key="9">
    <source>
        <dbReference type="EMBL" id="AUG57687.1"/>
    </source>
</evidence>
<dbReference type="EMBL" id="NEMB01000003">
    <property type="protein sequence ID" value="PQQ67580.1"/>
    <property type="molecule type" value="Genomic_DNA"/>
</dbReference>
<comment type="subcellular location">
    <subcellularLocation>
        <location evidence="1">Cell membrane</location>
        <topology evidence="1">Multi-pass membrane protein</topology>
    </subcellularLocation>
</comment>
<keyword evidence="4 7" id="KW-0812">Transmembrane</keyword>
<dbReference type="AlphaFoldDB" id="A0A2K9E1P2"/>
<dbReference type="Proteomes" id="UP000239720">
    <property type="component" value="Unassembled WGS sequence"/>
</dbReference>
<evidence type="ECO:0000256" key="1">
    <source>
        <dbReference type="ARBA" id="ARBA00004651"/>
    </source>
</evidence>
<keyword evidence="11" id="KW-1185">Reference proteome</keyword>
<keyword evidence="3" id="KW-1003">Cell membrane</keyword>
<feature type="transmembrane region" description="Helical" evidence="7">
    <location>
        <begin position="35"/>
        <end position="54"/>
    </location>
</feature>
<evidence type="ECO:0000313" key="10">
    <source>
        <dbReference type="EMBL" id="PQQ67580.1"/>
    </source>
</evidence>
<dbReference type="GO" id="GO:0005886">
    <property type="term" value="C:plasma membrane"/>
    <property type="evidence" value="ECO:0007669"/>
    <property type="project" value="UniProtKB-SubCell"/>
</dbReference>
<evidence type="ECO:0000259" key="8">
    <source>
        <dbReference type="Pfam" id="PF00892"/>
    </source>
</evidence>
<protein>
    <submittedName>
        <fullName evidence="10">EamA family transporter</fullName>
    </submittedName>
    <submittedName>
        <fullName evidence="9">Putative inner membrane transporter YicL</fullName>
    </submittedName>
</protein>
<dbReference type="InterPro" id="IPR037185">
    <property type="entry name" value="EmrE-like"/>
</dbReference>
<feature type="domain" description="EamA" evidence="8">
    <location>
        <begin position="6"/>
        <end position="140"/>
    </location>
</feature>
<feature type="transmembrane region" description="Helical" evidence="7">
    <location>
        <begin position="269"/>
        <end position="288"/>
    </location>
</feature>
<name>A0A2K9E1P2_9FIRM</name>